<keyword evidence="3" id="KW-0418">Kinase</keyword>
<dbReference type="EMBL" id="BOMB01000026">
    <property type="protein sequence ID" value="GID13758.1"/>
    <property type="molecule type" value="Genomic_DNA"/>
</dbReference>
<evidence type="ECO:0000259" key="8">
    <source>
        <dbReference type="PROSITE" id="PS50011"/>
    </source>
</evidence>
<dbReference type="Gene3D" id="1.25.40.10">
    <property type="entry name" value="Tetratricopeptide repeat domain"/>
    <property type="match status" value="2"/>
</dbReference>
<feature type="transmembrane region" description="Helical" evidence="7">
    <location>
        <begin position="852"/>
        <end position="872"/>
    </location>
</feature>
<name>A0A8J3JF69_9ACTN</name>
<dbReference type="GO" id="GO:0004674">
    <property type="term" value="F:protein serine/threonine kinase activity"/>
    <property type="evidence" value="ECO:0007669"/>
    <property type="project" value="TreeGrafter"/>
</dbReference>
<feature type="transmembrane region" description="Helical" evidence="7">
    <location>
        <begin position="812"/>
        <end position="832"/>
    </location>
</feature>
<feature type="transmembrane region" description="Helical" evidence="7">
    <location>
        <begin position="879"/>
        <end position="901"/>
    </location>
</feature>
<feature type="binding site" evidence="5">
    <location>
        <position position="45"/>
    </location>
    <ligand>
        <name>ATP</name>
        <dbReference type="ChEBI" id="CHEBI:30616"/>
    </ligand>
</feature>
<reference evidence="9" key="1">
    <citation type="submission" date="2021-01" db="EMBL/GenBank/DDBJ databases">
        <title>Whole genome shotgun sequence of Actinocatenispora rupis NBRC 107355.</title>
        <authorList>
            <person name="Komaki H."/>
            <person name="Tamura T."/>
        </authorList>
    </citation>
    <scope>NUCLEOTIDE SEQUENCE</scope>
    <source>
        <strain evidence="9">NBRC 107355</strain>
    </source>
</reference>
<dbReference type="InterPro" id="IPR000719">
    <property type="entry name" value="Prot_kinase_dom"/>
</dbReference>
<dbReference type="InterPro" id="IPR011990">
    <property type="entry name" value="TPR-like_helical_dom_sf"/>
</dbReference>
<keyword evidence="7" id="KW-0472">Membrane</keyword>
<dbReference type="CDD" id="cd14014">
    <property type="entry name" value="STKc_PknB_like"/>
    <property type="match status" value="1"/>
</dbReference>
<evidence type="ECO:0000256" key="5">
    <source>
        <dbReference type="PROSITE-ProRule" id="PRU10141"/>
    </source>
</evidence>
<dbReference type="InterPro" id="IPR017441">
    <property type="entry name" value="Protein_kinase_ATP_BS"/>
</dbReference>
<organism evidence="9 10">
    <name type="scientific">Actinocatenispora rupis</name>
    <dbReference type="NCBI Taxonomy" id="519421"/>
    <lineage>
        <taxon>Bacteria</taxon>
        <taxon>Bacillati</taxon>
        <taxon>Actinomycetota</taxon>
        <taxon>Actinomycetes</taxon>
        <taxon>Micromonosporales</taxon>
        <taxon>Micromonosporaceae</taxon>
        <taxon>Actinocatenispora</taxon>
    </lineage>
</organism>
<gene>
    <name evidence="9" type="ORF">Aru02nite_46470</name>
</gene>
<dbReference type="Proteomes" id="UP000612808">
    <property type="component" value="Unassembled WGS sequence"/>
</dbReference>
<feature type="transmembrane region" description="Helical" evidence="7">
    <location>
        <begin position="781"/>
        <end position="800"/>
    </location>
</feature>
<sequence length="937" mass="97430">MPFREVGGASVETVGRYRVHGELGAGGMGRVYVGSAPDGRIVAVKLMSRELAGDDGFRQRFRQEVAACRRVQSTYTARIVDADADAELPWLVSEFVYGPSLREAVRASGAFAATTVLRLAAGLAAALVDIHAAGLVHRDLKPGNVLLSGDGPRVIDFGIARSVDAEHLTRTGLVIGTGGYMSPEQAQAQPVGPASDVFSLGALLLMASTGADPSYNVVHAEPDLTGVPDPVRHIVERCLVRDPARRPTAAEVLELVGPVGPSTRHWPAPVEELLAHQRAALEQLLTGTGDAPTIPRPRYAPGAAPVAGPPVDPPAPAPGDPGRGPRGTRVDGGDRARRERLVLRAERIAREIPDPDHRALALAHVAAALLTVDRYRAVPMAEEAEQTAREGASGPRWTAYALAEVGAALAVVDPVRSRVLLADAVRLARGLDGDSRRAAALRDVAVALAAVDPDRAERVARAVAPDRPERAEALGDVAVALATVDPDHAERVARDVTDRARRAYALARVAVAVAAADQERARRLAGYAEHGARGLSDPLRPVVLAWVAAALAGPVPARAGELAAEAMSAAGSVTDPELRAQALARVAAALRRVGTTWVSRAVDLVLRIAHGGTDDTSGLVAYALAQLAATVADYDPARSEALSAAAERCARTPGHRGAASRRARAAAAIADLAAPPVRPVLSRWRTGRRVASAATRTTAAYATRVVRATGRAYRGLERQGRLLAAVRDTALVVLGVVVGAFVLRLVVADGVPTPFALREVAYGGLAGFPFLARLLSEPLVFLTLACVTLGGATALVLRVVGGVRSRNAIRTVLVGYPVVGAVVGLAVGRGAVPVRALVLEDLPRLTPTHLAQVSAVVLGVVLAVGVFGVFLGKVTGGRFLYLVGWALVTMPVLMVAGHAGWAGLSVDGVRVDVALVSGAAIGAAAGVRVVTALRHRR</sequence>
<keyword evidence="1" id="KW-0808">Transferase</keyword>
<dbReference type="AlphaFoldDB" id="A0A8J3JF69"/>
<keyword evidence="10" id="KW-1185">Reference proteome</keyword>
<evidence type="ECO:0000256" key="3">
    <source>
        <dbReference type="ARBA" id="ARBA00022777"/>
    </source>
</evidence>
<dbReference type="PROSITE" id="PS50011">
    <property type="entry name" value="PROTEIN_KINASE_DOM"/>
    <property type="match status" value="1"/>
</dbReference>
<feature type="domain" description="Protein kinase" evidence="8">
    <location>
        <begin position="17"/>
        <end position="260"/>
    </location>
</feature>
<comment type="caution">
    <text evidence="9">The sequence shown here is derived from an EMBL/GenBank/DDBJ whole genome shotgun (WGS) entry which is preliminary data.</text>
</comment>
<dbReference type="SMART" id="SM00220">
    <property type="entry name" value="S_TKc"/>
    <property type="match status" value="1"/>
</dbReference>
<dbReference type="PROSITE" id="PS00108">
    <property type="entry name" value="PROTEIN_KINASE_ST"/>
    <property type="match status" value="1"/>
</dbReference>
<dbReference type="PANTHER" id="PTHR43289:SF34">
    <property type="entry name" value="SERINE_THREONINE-PROTEIN KINASE YBDM-RELATED"/>
    <property type="match status" value="1"/>
</dbReference>
<evidence type="ECO:0000256" key="7">
    <source>
        <dbReference type="SAM" id="Phobius"/>
    </source>
</evidence>
<feature type="transmembrane region" description="Helical" evidence="7">
    <location>
        <begin position="729"/>
        <end position="747"/>
    </location>
</feature>
<feature type="transmembrane region" description="Helical" evidence="7">
    <location>
        <begin position="759"/>
        <end position="775"/>
    </location>
</feature>
<feature type="transmembrane region" description="Helical" evidence="7">
    <location>
        <begin position="913"/>
        <end position="933"/>
    </location>
</feature>
<evidence type="ECO:0000256" key="4">
    <source>
        <dbReference type="ARBA" id="ARBA00022840"/>
    </source>
</evidence>
<proteinExistence type="predicted"/>
<dbReference type="PANTHER" id="PTHR43289">
    <property type="entry name" value="MITOGEN-ACTIVATED PROTEIN KINASE KINASE KINASE 20-RELATED"/>
    <property type="match status" value="1"/>
</dbReference>
<dbReference type="InterPro" id="IPR008271">
    <property type="entry name" value="Ser/Thr_kinase_AS"/>
</dbReference>
<evidence type="ECO:0000313" key="10">
    <source>
        <dbReference type="Proteomes" id="UP000612808"/>
    </source>
</evidence>
<dbReference type="Gene3D" id="3.30.200.20">
    <property type="entry name" value="Phosphorylase Kinase, domain 1"/>
    <property type="match status" value="1"/>
</dbReference>
<evidence type="ECO:0000256" key="1">
    <source>
        <dbReference type="ARBA" id="ARBA00022679"/>
    </source>
</evidence>
<accession>A0A8J3JF69</accession>
<feature type="compositionally biased region" description="Low complexity" evidence="6">
    <location>
        <begin position="296"/>
        <end position="306"/>
    </location>
</feature>
<dbReference type="PROSITE" id="PS00107">
    <property type="entry name" value="PROTEIN_KINASE_ATP"/>
    <property type="match status" value="1"/>
</dbReference>
<protein>
    <recommendedName>
        <fullName evidence="8">Protein kinase domain-containing protein</fullName>
    </recommendedName>
</protein>
<dbReference type="GO" id="GO:0005524">
    <property type="term" value="F:ATP binding"/>
    <property type="evidence" value="ECO:0007669"/>
    <property type="project" value="UniProtKB-UniRule"/>
</dbReference>
<dbReference type="Pfam" id="PF00069">
    <property type="entry name" value="Pkinase"/>
    <property type="match status" value="1"/>
</dbReference>
<dbReference type="SUPFAM" id="SSF56112">
    <property type="entry name" value="Protein kinase-like (PK-like)"/>
    <property type="match status" value="1"/>
</dbReference>
<keyword evidence="7" id="KW-1133">Transmembrane helix</keyword>
<evidence type="ECO:0000256" key="6">
    <source>
        <dbReference type="SAM" id="MobiDB-lite"/>
    </source>
</evidence>
<keyword evidence="7" id="KW-0812">Transmembrane</keyword>
<keyword evidence="4 5" id="KW-0067">ATP-binding</keyword>
<dbReference type="Gene3D" id="1.10.510.10">
    <property type="entry name" value="Transferase(Phosphotransferase) domain 1"/>
    <property type="match status" value="1"/>
</dbReference>
<dbReference type="InterPro" id="IPR011009">
    <property type="entry name" value="Kinase-like_dom_sf"/>
</dbReference>
<evidence type="ECO:0000256" key="2">
    <source>
        <dbReference type="ARBA" id="ARBA00022741"/>
    </source>
</evidence>
<feature type="compositionally biased region" description="Pro residues" evidence="6">
    <location>
        <begin position="307"/>
        <end position="319"/>
    </location>
</feature>
<feature type="region of interest" description="Disordered" evidence="6">
    <location>
        <begin position="288"/>
        <end position="337"/>
    </location>
</feature>
<dbReference type="RefSeq" id="WP_203661068.1">
    <property type="nucleotide sequence ID" value="NZ_BAAAZM010000020.1"/>
</dbReference>
<keyword evidence="2 5" id="KW-0547">Nucleotide-binding</keyword>
<evidence type="ECO:0000313" key="9">
    <source>
        <dbReference type="EMBL" id="GID13758.1"/>
    </source>
</evidence>
<feature type="compositionally biased region" description="Basic and acidic residues" evidence="6">
    <location>
        <begin position="328"/>
        <end position="337"/>
    </location>
</feature>